<feature type="compositionally biased region" description="Low complexity" evidence="1">
    <location>
        <begin position="154"/>
        <end position="177"/>
    </location>
</feature>
<evidence type="ECO:0008006" key="5">
    <source>
        <dbReference type="Google" id="ProtNLM"/>
    </source>
</evidence>
<name>A0AAD7K0Y4_9AGAR</name>
<evidence type="ECO:0000313" key="4">
    <source>
        <dbReference type="Proteomes" id="UP001215598"/>
    </source>
</evidence>
<comment type="caution">
    <text evidence="3">The sequence shown here is derived from an EMBL/GenBank/DDBJ whole genome shotgun (WGS) entry which is preliminary data.</text>
</comment>
<gene>
    <name evidence="3" type="ORF">B0H16DRAFT_1714281</name>
</gene>
<protein>
    <recommendedName>
        <fullName evidence="5">Transmembrane protein</fullName>
    </recommendedName>
</protein>
<evidence type="ECO:0000256" key="2">
    <source>
        <dbReference type="SAM" id="SignalP"/>
    </source>
</evidence>
<keyword evidence="4" id="KW-1185">Reference proteome</keyword>
<reference evidence="3" key="1">
    <citation type="submission" date="2023-03" db="EMBL/GenBank/DDBJ databases">
        <title>Massive genome expansion in bonnet fungi (Mycena s.s.) driven by repeated elements and novel gene families across ecological guilds.</title>
        <authorList>
            <consortium name="Lawrence Berkeley National Laboratory"/>
            <person name="Harder C.B."/>
            <person name="Miyauchi S."/>
            <person name="Viragh M."/>
            <person name="Kuo A."/>
            <person name="Thoen E."/>
            <person name="Andreopoulos B."/>
            <person name="Lu D."/>
            <person name="Skrede I."/>
            <person name="Drula E."/>
            <person name="Henrissat B."/>
            <person name="Morin E."/>
            <person name="Kohler A."/>
            <person name="Barry K."/>
            <person name="LaButti K."/>
            <person name="Morin E."/>
            <person name="Salamov A."/>
            <person name="Lipzen A."/>
            <person name="Mereny Z."/>
            <person name="Hegedus B."/>
            <person name="Baldrian P."/>
            <person name="Stursova M."/>
            <person name="Weitz H."/>
            <person name="Taylor A."/>
            <person name="Grigoriev I.V."/>
            <person name="Nagy L.G."/>
            <person name="Martin F."/>
            <person name="Kauserud H."/>
        </authorList>
    </citation>
    <scope>NUCLEOTIDE SEQUENCE</scope>
    <source>
        <strain evidence="3">CBHHK182m</strain>
    </source>
</reference>
<keyword evidence="2" id="KW-0732">Signal</keyword>
<evidence type="ECO:0000256" key="1">
    <source>
        <dbReference type="SAM" id="MobiDB-lite"/>
    </source>
</evidence>
<organism evidence="3 4">
    <name type="scientific">Mycena metata</name>
    <dbReference type="NCBI Taxonomy" id="1033252"/>
    <lineage>
        <taxon>Eukaryota</taxon>
        <taxon>Fungi</taxon>
        <taxon>Dikarya</taxon>
        <taxon>Basidiomycota</taxon>
        <taxon>Agaricomycotina</taxon>
        <taxon>Agaricomycetes</taxon>
        <taxon>Agaricomycetidae</taxon>
        <taxon>Agaricales</taxon>
        <taxon>Marasmiineae</taxon>
        <taxon>Mycenaceae</taxon>
        <taxon>Mycena</taxon>
    </lineage>
</organism>
<evidence type="ECO:0000313" key="3">
    <source>
        <dbReference type="EMBL" id="KAJ7773391.1"/>
    </source>
</evidence>
<accession>A0AAD7K0Y4</accession>
<proteinExistence type="predicted"/>
<feature type="signal peptide" evidence="2">
    <location>
        <begin position="1"/>
        <end position="20"/>
    </location>
</feature>
<dbReference type="AlphaFoldDB" id="A0AAD7K0Y4"/>
<dbReference type="Proteomes" id="UP001215598">
    <property type="component" value="Unassembled WGS sequence"/>
</dbReference>
<feature type="compositionally biased region" description="Acidic residues" evidence="1">
    <location>
        <begin position="286"/>
        <end position="298"/>
    </location>
</feature>
<feature type="region of interest" description="Disordered" evidence="1">
    <location>
        <begin position="278"/>
        <end position="308"/>
    </location>
</feature>
<sequence length="443" mass="47320">MLFVPVYWMLAAVFLSLTRPTDSPLASGLVSRGVGIHNLHTTPRHIPPLPRVLYIESAPTNAPVEPSPTGTIESAATQTSQERRAYIYHNPYFLAVAFLLAGVVLGRLSRTPSQVIVVVNEGILDRSPPFLAVPSSPEATATPLAGHSPVAGPSRAGLAGPSRAGPSSPATPPGSALPDRHRRIQRQDTTPPRTPARGNGDLYSWMAETLATRLRPRLHSVAPPTPVQPSSEDDVFTGPSFAAVGPFADLHVRRVLPSPSSPSDLLRSLVLRELGEMEREAGAASDGEDDSDDAEENEQMGAGAVQVGTSTTESVGVVILDGPPISVLEGAVDGRQVHSRTASPIEGAVAEAMEVLENPARVSVLERARRLDEVTRAKGKGKEVEEVKPDPVITGKVRAFIKAWVHAAPEREPTDQWLQLRGVQEDWAGDEYFEGANLDSLDM</sequence>
<feature type="chain" id="PRO_5042052595" description="Transmembrane protein" evidence="2">
    <location>
        <begin position="21"/>
        <end position="443"/>
    </location>
</feature>
<dbReference type="EMBL" id="JARKIB010000013">
    <property type="protein sequence ID" value="KAJ7773391.1"/>
    <property type="molecule type" value="Genomic_DNA"/>
</dbReference>
<feature type="region of interest" description="Disordered" evidence="1">
    <location>
        <begin position="134"/>
        <end position="201"/>
    </location>
</feature>